<reference evidence="1" key="2">
    <citation type="submission" date="2025-09" db="UniProtKB">
        <authorList>
            <consortium name="Ensembl"/>
        </authorList>
    </citation>
    <scope>IDENTIFICATION</scope>
</reference>
<dbReference type="Proteomes" id="UP000694422">
    <property type="component" value="Unplaced"/>
</dbReference>
<evidence type="ECO:0000313" key="2">
    <source>
        <dbReference type="Proteomes" id="UP000694422"/>
    </source>
</evidence>
<sequence>IMPLKTSQKGEAQSYTFIYQVWITHLSTHQHCKGICINFYFRSRVCILSSFPTAFVFFDQRNLIFQCIYCCYYYIYC</sequence>
<dbReference type="Ensembl" id="ENSSDAT00000010406.1">
    <property type="protein sequence ID" value="ENSSDAP00000009159.1"/>
    <property type="gene ID" value="ENSSDAG00000008356.1"/>
</dbReference>
<dbReference type="AlphaFoldDB" id="A0A8C9PDP6"/>
<accession>A0A8C9PDP6</accession>
<organism evidence="1 2">
    <name type="scientific">Spermophilus dauricus</name>
    <name type="common">Daurian ground squirrel</name>
    <dbReference type="NCBI Taxonomy" id="99837"/>
    <lineage>
        <taxon>Eukaryota</taxon>
        <taxon>Metazoa</taxon>
        <taxon>Chordata</taxon>
        <taxon>Craniata</taxon>
        <taxon>Vertebrata</taxon>
        <taxon>Euteleostomi</taxon>
        <taxon>Mammalia</taxon>
        <taxon>Eutheria</taxon>
        <taxon>Euarchontoglires</taxon>
        <taxon>Glires</taxon>
        <taxon>Rodentia</taxon>
        <taxon>Sciuromorpha</taxon>
        <taxon>Sciuridae</taxon>
        <taxon>Xerinae</taxon>
        <taxon>Marmotini</taxon>
        <taxon>Spermophilus</taxon>
    </lineage>
</organism>
<proteinExistence type="predicted"/>
<reference evidence="1" key="1">
    <citation type="submission" date="2025-08" db="UniProtKB">
        <authorList>
            <consortium name="Ensembl"/>
        </authorList>
    </citation>
    <scope>IDENTIFICATION</scope>
</reference>
<evidence type="ECO:0000313" key="1">
    <source>
        <dbReference type="Ensembl" id="ENSSDAP00000009159.1"/>
    </source>
</evidence>
<keyword evidence="2" id="KW-1185">Reference proteome</keyword>
<name>A0A8C9PDP6_SPEDA</name>
<protein>
    <submittedName>
        <fullName evidence="1">Uncharacterized protein</fullName>
    </submittedName>
</protein>